<dbReference type="AlphaFoldDB" id="A0A1G9TQD2"/>
<dbReference type="GO" id="GO:0005886">
    <property type="term" value="C:plasma membrane"/>
    <property type="evidence" value="ECO:0007669"/>
    <property type="project" value="TreeGrafter"/>
</dbReference>
<dbReference type="InterPro" id="IPR000160">
    <property type="entry name" value="GGDEF_dom"/>
</dbReference>
<dbReference type="GO" id="GO:0043709">
    <property type="term" value="P:cell adhesion involved in single-species biofilm formation"/>
    <property type="evidence" value="ECO:0007669"/>
    <property type="project" value="TreeGrafter"/>
</dbReference>
<organism evidence="2 3">
    <name type="scientific">Lachnospira pectinoschiza</name>
    <dbReference type="NCBI Taxonomy" id="28052"/>
    <lineage>
        <taxon>Bacteria</taxon>
        <taxon>Bacillati</taxon>
        <taxon>Bacillota</taxon>
        <taxon>Clostridia</taxon>
        <taxon>Lachnospirales</taxon>
        <taxon>Lachnospiraceae</taxon>
        <taxon>Lachnospira</taxon>
    </lineage>
</organism>
<dbReference type="Pfam" id="PF00990">
    <property type="entry name" value="GGDEF"/>
    <property type="match status" value="1"/>
</dbReference>
<evidence type="ECO:0000313" key="3">
    <source>
        <dbReference type="Proteomes" id="UP000187651"/>
    </source>
</evidence>
<reference evidence="3" key="1">
    <citation type="submission" date="2016-10" db="EMBL/GenBank/DDBJ databases">
        <authorList>
            <person name="Varghese N."/>
            <person name="Submissions S."/>
        </authorList>
    </citation>
    <scope>NUCLEOTIDE SEQUENCE [LARGE SCALE GENOMIC DNA]</scope>
    <source>
        <strain evidence="3">M83</strain>
    </source>
</reference>
<dbReference type="GO" id="GO:1902201">
    <property type="term" value="P:negative regulation of bacterial-type flagellum-dependent cell motility"/>
    <property type="evidence" value="ECO:0007669"/>
    <property type="project" value="TreeGrafter"/>
</dbReference>
<dbReference type="EMBL" id="FNHZ01000001">
    <property type="protein sequence ID" value="SDM49871.1"/>
    <property type="molecule type" value="Genomic_DNA"/>
</dbReference>
<dbReference type="CDD" id="cd01949">
    <property type="entry name" value="GGDEF"/>
    <property type="match status" value="1"/>
</dbReference>
<gene>
    <name evidence="2" type="ORF">SAMN05216544_0445</name>
</gene>
<dbReference type="InterPro" id="IPR029787">
    <property type="entry name" value="Nucleotide_cyclase"/>
</dbReference>
<protein>
    <submittedName>
        <fullName evidence="2">Diguanylate cyclase (GGDEF) domain-containing protein</fullName>
    </submittedName>
</protein>
<sequence>MDKFEVLARMSANSLFIYDLANDTLEFTGNYNNRLHAKRHYEHFVETISTNPLVEGDSKEGFEKLLKDTCSQGHIVSQNLSLLTHEDKYETFCVKTFYLQENNEILGFCRNIEFIMRADADSLTGLYNRSGIEKQLDDILANTSKDSITALIMIDLDNFKLVNDTHGHLVGDEVLRDISQILTDSFNKNSLISRIGGDEFLVCCHSMTNIIELIASVNSFIKNVLLYGGNRFGISASAGIAITTEPMPFQKLYNHADVAAYAAKNSGKNTYKIYDTSMEANKYMDITSINYLYDNRDNREAFTNTETRTSSTTNYLPLITAITEINNKNIDPKYKIEETSRLIVNFFKTDCAYANCFYPDGKGLLTSYCYSRDTSRGMTVETDFSLSKKDFVKNFDEKSIFFCSDVKKINEPLRSEFLKKHTSSFLQVLIFDDKDRVIGFLGANSKEKRLWNQDEIDVMITISKIITRTVRELHEDSMHILKKGLKKIPC</sequence>
<dbReference type="Proteomes" id="UP000187651">
    <property type="component" value="Unassembled WGS sequence"/>
</dbReference>
<dbReference type="GO" id="GO:0052621">
    <property type="term" value="F:diguanylate cyclase activity"/>
    <property type="evidence" value="ECO:0007669"/>
    <property type="project" value="TreeGrafter"/>
</dbReference>
<dbReference type="Gene3D" id="3.30.70.270">
    <property type="match status" value="1"/>
</dbReference>
<dbReference type="SUPFAM" id="SSF55781">
    <property type="entry name" value="GAF domain-like"/>
    <property type="match status" value="1"/>
</dbReference>
<dbReference type="InterPro" id="IPR029016">
    <property type="entry name" value="GAF-like_dom_sf"/>
</dbReference>
<keyword evidence="3" id="KW-1185">Reference proteome</keyword>
<proteinExistence type="predicted"/>
<dbReference type="Gene3D" id="3.30.450.40">
    <property type="match status" value="1"/>
</dbReference>
<accession>A0A1G9TQD2</accession>
<dbReference type="SUPFAM" id="SSF55073">
    <property type="entry name" value="Nucleotide cyclase"/>
    <property type="match status" value="1"/>
</dbReference>
<dbReference type="PANTHER" id="PTHR45138:SF9">
    <property type="entry name" value="DIGUANYLATE CYCLASE DGCM-RELATED"/>
    <property type="match status" value="1"/>
</dbReference>
<dbReference type="OrthoDB" id="9804955at2"/>
<dbReference type="InterPro" id="IPR050469">
    <property type="entry name" value="Diguanylate_Cyclase"/>
</dbReference>
<dbReference type="SMART" id="SM00267">
    <property type="entry name" value="GGDEF"/>
    <property type="match status" value="1"/>
</dbReference>
<dbReference type="PROSITE" id="PS50887">
    <property type="entry name" value="GGDEF"/>
    <property type="match status" value="1"/>
</dbReference>
<dbReference type="RefSeq" id="WP_074520722.1">
    <property type="nucleotide sequence ID" value="NZ_FNHZ01000001.1"/>
</dbReference>
<name>A0A1G9TQD2_9FIRM</name>
<evidence type="ECO:0000313" key="2">
    <source>
        <dbReference type="EMBL" id="SDM49871.1"/>
    </source>
</evidence>
<dbReference type="PANTHER" id="PTHR45138">
    <property type="entry name" value="REGULATORY COMPONENTS OF SENSORY TRANSDUCTION SYSTEM"/>
    <property type="match status" value="1"/>
</dbReference>
<evidence type="ECO:0000259" key="1">
    <source>
        <dbReference type="PROSITE" id="PS50887"/>
    </source>
</evidence>
<dbReference type="NCBIfam" id="TIGR00254">
    <property type="entry name" value="GGDEF"/>
    <property type="match status" value="1"/>
</dbReference>
<feature type="domain" description="GGDEF" evidence="1">
    <location>
        <begin position="147"/>
        <end position="276"/>
    </location>
</feature>
<dbReference type="InterPro" id="IPR043128">
    <property type="entry name" value="Rev_trsase/Diguanyl_cyclase"/>
</dbReference>